<evidence type="ECO:0000256" key="1">
    <source>
        <dbReference type="ARBA" id="ARBA00022679"/>
    </source>
</evidence>
<comment type="caution">
    <text evidence="4">The sequence shown here is derived from an EMBL/GenBank/DDBJ whole genome shotgun (WGS) entry which is preliminary data.</text>
</comment>
<dbReference type="PROSITE" id="PS51186">
    <property type="entry name" value="GNAT"/>
    <property type="match status" value="1"/>
</dbReference>
<reference evidence="4 5" key="1">
    <citation type="submission" date="2024-04" db="EMBL/GenBank/DDBJ databases">
        <title>Draft genome sequence of Sessilibacter corallicola NBRC 116591.</title>
        <authorList>
            <person name="Miyakawa T."/>
            <person name="Kusuya Y."/>
            <person name="Miura T."/>
        </authorList>
    </citation>
    <scope>NUCLEOTIDE SEQUENCE [LARGE SCALE GENOMIC DNA]</scope>
    <source>
        <strain evidence="4 5">KU-00831-HH</strain>
    </source>
</reference>
<name>A0ABQ0ABQ7_9GAMM</name>
<dbReference type="PANTHER" id="PTHR10545">
    <property type="entry name" value="DIAMINE N-ACETYLTRANSFERASE"/>
    <property type="match status" value="1"/>
</dbReference>
<evidence type="ECO:0000313" key="5">
    <source>
        <dbReference type="Proteomes" id="UP001465153"/>
    </source>
</evidence>
<dbReference type="Pfam" id="PF00583">
    <property type="entry name" value="Acetyltransf_1"/>
    <property type="match status" value="1"/>
</dbReference>
<evidence type="ECO:0000313" key="4">
    <source>
        <dbReference type="EMBL" id="GAA6169050.1"/>
    </source>
</evidence>
<organism evidence="4 5">
    <name type="scientific">Sessilibacter corallicola</name>
    <dbReference type="NCBI Taxonomy" id="2904075"/>
    <lineage>
        <taxon>Bacteria</taxon>
        <taxon>Pseudomonadati</taxon>
        <taxon>Pseudomonadota</taxon>
        <taxon>Gammaproteobacteria</taxon>
        <taxon>Cellvibrionales</taxon>
        <taxon>Cellvibrionaceae</taxon>
        <taxon>Sessilibacter</taxon>
    </lineage>
</organism>
<keyword evidence="1" id="KW-0808">Transferase</keyword>
<dbReference type="RefSeq" id="WP_353303699.1">
    <property type="nucleotide sequence ID" value="NZ_BAABWN010000009.1"/>
</dbReference>
<dbReference type="EMBL" id="BAABWN010000009">
    <property type="protein sequence ID" value="GAA6169050.1"/>
    <property type="molecule type" value="Genomic_DNA"/>
</dbReference>
<dbReference type="InterPro" id="IPR016181">
    <property type="entry name" value="Acyl_CoA_acyltransferase"/>
</dbReference>
<dbReference type="InterPro" id="IPR000182">
    <property type="entry name" value="GNAT_dom"/>
</dbReference>
<dbReference type="SUPFAM" id="SSF55729">
    <property type="entry name" value="Acyl-CoA N-acyltransferases (Nat)"/>
    <property type="match status" value="1"/>
</dbReference>
<dbReference type="Proteomes" id="UP001465153">
    <property type="component" value="Unassembled WGS sequence"/>
</dbReference>
<evidence type="ECO:0000259" key="3">
    <source>
        <dbReference type="PROSITE" id="PS51186"/>
    </source>
</evidence>
<sequence length="160" mass="18367">MTEIRIRKANIEDSATIIQFIKELAIYEKALDQVQATQESIESTIFSEDSNTKALICEYNNEPIGFAVYFYNYSTWLGKKGIYLEDLFVSPNYRNLGAGKALIKYLAKLAYSEGCGRFEWAVLDWNEPAIQFYQSIGAKPQSEWIIYRLAGDDLEKFANE</sequence>
<dbReference type="PANTHER" id="PTHR10545:SF29">
    <property type="entry name" value="GH14572P-RELATED"/>
    <property type="match status" value="1"/>
</dbReference>
<accession>A0ABQ0ABQ7</accession>
<protein>
    <submittedName>
        <fullName evidence="4">GNAT family N-acetyltransferase</fullName>
    </submittedName>
</protein>
<keyword evidence="2" id="KW-0012">Acyltransferase</keyword>
<gene>
    <name evidence="4" type="ORF">NBRC116591_28610</name>
</gene>
<evidence type="ECO:0000256" key="2">
    <source>
        <dbReference type="ARBA" id="ARBA00023315"/>
    </source>
</evidence>
<proteinExistence type="predicted"/>
<keyword evidence="5" id="KW-1185">Reference proteome</keyword>
<feature type="domain" description="N-acetyltransferase" evidence="3">
    <location>
        <begin position="4"/>
        <end position="159"/>
    </location>
</feature>
<dbReference type="CDD" id="cd04301">
    <property type="entry name" value="NAT_SF"/>
    <property type="match status" value="1"/>
</dbReference>
<dbReference type="InterPro" id="IPR051016">
    <property type="entry name" value="Diverse_Substrate_AcTransf"/>
</dbReference>
<dbReference type="Gene3D" id="3.40.630.30">
    <property type="match status" value="1"/>
</dbReference>